<keyword evidence="3" id="KW-1185">Reference proteome</keyword>
<dbReference type="InterPro" id="IPR018640">
    <property type="entry name" value="DUF2063"/>
</dbReference>
<name>A0A4R5PJL9_9HYPH</name>
<reference evidence="2 3" key="1">
    <citation type="journal article" date="2013" name="Int. J. Syst. Evol. Microbiol.">
        <title>Hoeflea suaedae sp. nov., an endophytic bacterium isolated from the root of the halophyte Suaeda maritima.</title>
        <authorList>
            <person name="Chung E.J."/>
            <person name="Park J.A."/>
            <person name="Pramanik P."/>
            <person name="Bibi F."/>
            <person name="Jeon C.O."/>
            <person name="Chung Y.R."/>
        </authorList>
    </citation>
    <scope>NUCLEOTIDE SEQUENCE [LARGE SCALE GENOMIC DNA]</scope>
    <source>
        <strain evidence="2 3">YC6898</strain>
    </source>
</reference>
<evidence type="ECO:0000313" key="3">
    <source>
        <dbReference type="Proteomes" id="UP000295131"/>
    </source>
</evidence>
<dbReference type="Gene3D" id="1.10.150.690">
    <property type="entry name" value="DUF2063"/>
    <property type="match status" value="1"/>
</dbReference>
<dbReference type="OrthoDB" id="4146344at2"/>
<protein>
    <submittedName>
        <fullName evidence="2">DUF2063 domain-containing protein</fullName>
    </submittedName>
</protein>
<evidence type="ECO:0000259" key="1">
    <source>
        <dbReference type="Pfam" id="PF09836"/>
    </source>
</evidence>
<proteinExistence type="predicted"/>
<dbReference type="AlphaFoldDB" id="A0A4R5PJL9"/>
<feature type="domain" description="Putative DNA-binding" evidence="1">
    <location>
        <begin position="12"/>
        <end position="101"/>
    </location>
</feature>
<dbReference type="InterPro" id="IPR044922">
    <property type="entry name" value="DUF2063_N_sf"/>
</dbReference>
<comment type="caution">
    <text evidence="2">The sequence shown here is derived from an EMBL/GenBank/DDBJ whole genome shotgun (WGS) entry which is preliminary data.</text>
</comment>
<organism evidence="2 3">
    <name type="scientific">Pseudohoeflea suaedae</name>
    <dbReference type="NCBI Taxonomy" id="877384"/>
    <lineage>
        <taxon>Bacteria</taxon>
        <taxon>Pseudomonadati</taxon>
        <taxon>Pseudomonadota</taxon>
        <taxon>Alphaproteobacteria</taxon>
        <taxon>Hyphomicrobiales</taxon>
        <taxon>Rhizobiaceae</taxon>
        <taxon>Pseudohoeflea</taxon>
    </lineage>
</organism>
<dbReference type="EMBL" id="SMSI01000003">
    <property type="protein sequence ID" value="TDH35074.1"/>
    <property type="molecule type" value="Genomic_DNA"/>
</dbReference>
<sequence length="265" mass="27954">MMVSAPQTDINWAFGSALLDPDIPLPVGVTGPRGKKAEKRFAVYRNNVVVSLVNALGDIFPAIRTLVGRNNFGHIAGKFVRAFPPGSPLLFEYGRDFPDFIAGLDPLRKYAYLPDVARLERAWLDAFHAADAVPLGFDALAAIEPAQLGELVFTAHPATRIVESDHAIVAITMRSRAGASLAGIKPDTPETALVTRPDAAVELRALDRAGGTFFRSLLHGEPLGAAAGRATEADGHFDLAAAIAALIESGAFTALSTAQTTTGGE</sequence>
<dbReference type="Proteomes" id="UP000295131">
    <property type="component" value="Unassembled WGS sequence"/>
</dbReference>
<accession>A0A4R5PJL9</accession>
<evidence type="ECO:0000313" key="2">
    <source>
        <dbReference type="EMBL" id="TDH35074.1"/>
    </source>
</evidence>
<dbReference type="Pfam" id="PF09836">
    <property type="entry name" value="DUF2063"/>
    <property type="match status" value="1"/>
</dbReference>
<gene>
    <name evidence="2" type="ORF">E2A64_15280</name>
</gene>